<dbReference type="RefSeq" id="WP_136845707.1">
    <property type="nucleotide sequence ID" value="NZ_CANPEU010000005.1"/>
</dbReference>
<dbReference type="GeneID" id="93357700"/>
<gene>
    <name evidence="2" type="ORF">E5982_05205</name>
    <name evidence="1" type="ORF">FHR31_001815</name>
</gene>
<keyword evidence="3" id="KW-1185">Reference proteome</keyword>
<dbReference type="EMBL" id="SSTM01000003">
    <property type="protein sequence ID" value="TJW10681.1"/>
    <property type="molecule type" value="Genomic_DNA"/>
</dbReference>
<name>A0A4V5KKA2_9ACTN</name>
<dbReference type="EMBL" id="JACHYA010000007">
    <property type="protein sequence ID" value="MBB3171982.1"/>
    <property type="molecule type" value="Genomic_DNA"/>
</dbReference>
<evidence type="ECO:0000313" key="2">
    <source>
        <dbReference type="EMBL" id="TJW10681.1"/>
    </source>
</evidence>
<reference evidence="1 4" key="2">
    <citation type="submission" date="2020-08" db="EMBL/GenBank/DDBJ databases">
        <title>Sequencing the genomes of 1000 actinobacteria strains.</title>
        <authorList>
            <person name="Klenk H.-P."/>
        </authorList>
    </citation>
    <scope>NUCLEOTIDE SEQUENCE [LARGE SCALE GENOMIC DNA]</scope>
    <source>
        <strain evidence="1 4">DSM 22242</strain>
    </source>
</reference>
<evidence type="ECO:0008006" key="5">
    <source>
        <dbReference type="Google" id="ProtNLM"/>
    </source>
</evidence>
<evidence type="ECO:0000313" key="1">
    <source>
        <dbReference type="EMBL" id="MBB3171982.1"/>
    </source>
</evidence>
<evidence type="ECO:0000313" key="4">
    <source>
        <dbReference type="Proteomes" id="UP000530850"/>
    </source>
</evidence>
<dbReference type="AlphaFoldDB" id="A0A4V5KKA2"/>
<comment type="caution">
    <text evidence="2">The sequence shown here is derived from an EMBL/GenBank/DDBJ whole genome shotgun (WGS) entry which is preliminary data.</text>
</comment>
<proteinExistence type="predicted"/>
<accession>A0A4V5KKA2</accession>
<sequence>MKVVLHPFSAICYWLTVEALPAVSVRLDGRHAKGFTPSRGVADYLRAVCPALSFPVHVLVGSGRRTARADFCFHRFPVAWQKVVFYPVASGVYVPSPAATLVGIAPLLGFEDLCFLANTLCGCFRLDPVSPSGLASREPLSVPASVGELLANNPRIRGGRSCAGVLPFVSGGADSPPEVFMKMVFSLPAHRGGLAFGDVQANRDYHPSPRGKSIAGRNVLRPDLLIAGPKGKAAIEYDSDAVHLVSSQAVRDESKRLALEADGFKVVSLRPSQLGNRLYMEKVGAELRRNLGLRPLARMDDFLEARIRLFQMSRTYARYFDGTLGENRGASGLTL</sequence>
<evidence type="ECO:0000313" key="3">
    <source>
        <dbReference type="Proteomes" id="UP000309454"/>
    </source>
</evidence>
<dbReference type="Proteomes" id="UP000309454">
    <property type="component" value="Unassembled WGS sequence"/>
</dbReference>
<reference evidence="2 3" key="1">
    <citation type="submission" date="2019-04" db="EMBL/GenBank/DDBJ databases">
        <title>Microbes associate with the intestines of laboratory mice.</title>
        <authorList>
            <person name="Navarre W."/>
            <person name="Wong E."/>
            <person name="Huang K.C."/>
            <person name="Tropini C."/>
            <person name="Ng K."/>
            <person name="Yu B."/>
        </authorList>
    </citation>
    <scope>NUCLEOTIDE SEQUENCE [LARGE SCALE GENOMIC DNA]</scope>
    <source>
        <strain evidence="2 3">NM48_B13</strain>
    </source>
</reference>
<protein>
    <recommendedName>
        <fullName evidence="5">DUF559 domain-containing protein</fullName>
    </recommendedName>
</protein>
<dbReference type="OrthoDB" id="3191160at2"/>
<dbReference type="Proteomes" id="UP000530850">
    <property type="component" value="Unassembled WGS sequence"/>
</dbReference>
<dbReference type="Gene3D" id="3.40.960.10">
    <property type="entry name" value="VSR Endonuclease"/>
    <property type="match status" value="1"/>
</dbReference>
<organism evidence="2 3">
    <name type="scientific">Parvibacter caecicola</name>
    <dbReference type="NCBI Taxonomy" id="747645"/>
    <lineage>
        <taxon>Bacteria</taxon>
        <taxon>Bacillati</taxon>
        <taxon>Actinomycetota</taxon>
        <taxon>Coriobacteriia</taxon>
        <taxon>Coriobacteriales</taxon>
        <taxon>Coriobacteriaceae</taxon>
        <taxon>Parvibacter</taxon>
    </lineage>
</organism>